<name>A0A6J4SLZ0_9SPHN</name>
<evidence type="ECO:0000256" key="1">
    <source>
        <dbReference type="SAM" id="Phobius"/>
    </source>
</evidence>
<feature type="transmembrane region" description="Helical" evidence="1">
    <location>
        <begin position="199"/>
        <end position="224"/>
    </location>
</feature>
<keyword evidence="1" id="KW-0812">Transmembrane</keyword>
<evidence type="ECO:0000313" key="2">
    <source>
        <dbReference type="EMBL" id="CAA9497230.1"/>
    </source>
</evidence>
<accession>A0A6J4SLZ0</accession>
<evidence type="ECO:0008006" key="3">
    <source>
        <dbReference type="Google" id="ProtNLM"/>
    </source>
</evidence>
<dbReference type="EMBL" id="CADCVX010000193">
    <property type="protein sequence ID" value="CAA9497230.1"/>
    <property type="molecule type" value="Genomic_DNA"/>
</dbReference>
<reference evidence="2" key="1">
    <citation type="submission" date="2020-02" db="EMBL/GenBank/DDBJ databases">
        <authorList>
            <person name="Meier V. D."/>
        </authorList>
    </citation>
    <scope>NUCLEOTIDE SEQUENCE</scope>
    <source>
        <strain evidence="2">AVDCRST_MAG91</strain>
    </source>
</reference>
<feature type="transmembrane region" description="Helical" evidence="1">
    <location>
        <begin position="236"/>
        <end position="257"/>
    </location>
</feature>
<gene>
    <name evidence="2" type="ORF">AVDCRST_MAG91-862</name>
</gene>
<feature type="transmembrane region" description="Helical" evidence="1">
    <location>
        <begin position="166"/>
        <end position="187"/>
    </location>
</feature>
<organism evidence="2">
    <name type="scientific">uncultured Sphingomonadaceae bacterium</name>
    <dbReference type="NCBI Taxonomy" id="169976"/>
    <lineage>
        <taxon>Bacteria</taxon>
        <taxon>Pseudomonadati</taxon>
        <taxon>Pseudomonadota</taxon>
        <taxon>Alphaproteobacteria</taxon>
        <taxon>Sphingomonadales</taxon>
        <taxon>Sphingomonadaceae</taxon>
        <taxon>environmental samples</taxon>
    </lineage>
</organism>
<feature type="transmembrane region" description="Helical" evidence="1">
    <location>
        <begin position="373"/>
        <end position="391"/>
    </location>
</feature>
<sequence>MSDIQTTAKAWVARVPASNKLMNRSWSELATGRLAIALIVLLGIAERALWNLLRPTAGAVGEAPNVAVALAQGRGFADAYNIGQGSTAHLLPVSPALAAGVYSVFGVRSPAAEFILAAWSIGLAIGTYLLLHRAFGRLGTPAWARVGALAFACLMPVYISQEAVDFRIWEGGLAVFLMALFLERLIAALERPVVATADILPLTALAALIFFVNPTLGLGVYASAGLACLTRLRIRRLITTTALAAGLAALLVVPWTLRNHHVMGSAISLRSNAGLELAIANYPGADAETEPRARYFERLEAIHPTWSERAYQEVLSVGEVAYFRRLGEQTNRWMRENPATVLKLAIGHLRQVFAPEPWQFRTFGNPAFAGGKAALATLAGLGGLLGMALALARRRCCWVHPALLVAVPALLLCLFQPVPRYTYLFYPLLVFCAADAVAQIKRMVFSKARRQPTSI</sequence>
<proteinExistence type="predicted"/>
<protein>
    <recommendedName>
        <fullName evidence="3">Glycosyltransferase RgtA/B/C/D-like domain-containing protein</fullName>
    </recommendedName>
</protein>
<dbReference type="AlphaFoldDB" id="A0A6J4SLZ0"/>
<keyword evidence="1" id="KW-0472">Membrane</keyword>
<feature type="transmembrane region" description="Helical" evidence="1">
    <location>
        <begin position="398"/>
        <end position="417"/>
    </location>
</feature>
<keyword evidence="1" id="KW-1133">Transmembrane helix</keyword>
<feature type="transmembrane region" description="Helical" evidence="1">
    <location>
        <begin position="423"/>
        <end position="440"/>
    </location>
</feature>
<feature type="transmembrane region" description="Helical" evidence="1">
    <location>
        <begin position="111"/>
        <end position="130"/>
    </location>
</feature>
<feature type="transmembrane region" description="Helical" evidence="1">
    <location>
        <begin position="142"/>
        <end position="159"/>
    </location>
</feature>
<feature type="transmembrane region" description="Helical" evidence="1">
    <location>
        <begin position="26"/>
        <end position="45"/>
    </location>
</feature>